<protein>
    <submittedName>
        <fullName evidence="2">Uncharacterized protein</fullName>
    </submittedName>
</protein>
<dbReference type="AlphaFoldDB" id="A0AAV7FAG9"/>
<dbReference type="Proteomes" id="UP000825729">
    <property type="component" value="Unassembled WGS sequence"/>
</dbReference>
<proteinExistence type="predicted"/>
<feature type="compositionally biased region" description="Polar residues" evidence="1">
    <location>
        <begin position="97"/>
        <end position="140"/>
    </location>
</feature>
<reference evidence="2 3" key="1">
    <citation type="submission" date="2021-07" db="EMBL/GenBank/DDBJ databases">
        <title>The Aristolochia fimbriata genome: insights into angiosperm evolution, floral development and chemical biosynthesis.</title>
        <authorList>
            <person name="Jiao Y."/>
        </authorList>
    </citation>
    <scope>NUCLEOTIDE SEQUENCE [LARGE SCALE GENOMIC DNA]</scope>
    <source>
        <strain evidence="2">IBCAS-2021</strain>
        <tissue evidence="2">Leaf</tissue>
    </source>
</reference>
<evidence type="ECO:0000313" key="2">
    <source>
        <dbReference type="EMBL" id="KAG9457225.1"/>
    </source>
</evidence>
<organism evidence="2 3">
    <name type="scientific">Aristolochia fimbriata</name>
    <name type="common">White veined hardy Dutchman's pipe vine</name>
    <dbReference type="NCBI Taxonomy" id="158543"/>
    <lineage>
        <taxon>Eukaryota</taxon>
        <taxon>Viridiplantae</taxon>
        <taxon>Streptophyta</taxon>
        <taxon>Embryophyta</taxon>
        <taxon>Tracheophyta</taxon>
        <taxon>Spermatophyta</taxon>
        <taxon>Magnoliopsida</taxon>
        <taxon>Magnoliidae</taxon>
        <taxon>Piperales</taxon>
        <taxon>Aristolochiaceae</taxon>
        <taxon>Aristolochia</taxon>
    </lineage>
</organism>
<evidence type="ECO:0000256" key="1">
    <source>
        <dbReference type="SAM" id="MobiDB-lite"/>
    </source>
</evidence>
<sequence length="149" mass="16697">MKAEGHLLEQNQRILSLLNEEKSGTTTQGTKHGNGNRIPSEIHRWSPQTGPDSSRQCAGSRGSTKREQSRQNICENSPFLSGQLMSVLSPNRRMNGLTKSSPNRRMNGLTKSSPNRRMNGLTKSSPNRRMNGLTKSSPNRRMNRRRIVA</sequence>
<feature type="compositionally biased region" description="Polar residues" evidence="1">
    <location>
        <begin position="46"/>
        <end position="57"/>
    </location>
</feature>
<dbReference type="EMBL" id="JAINDJ010000002">
    <property type="protein sequence ID" value="KAG9457225.1"/>
    <property type="molecule type" value="Genomic_DNA"/>
</dbReference>
<evidence type="ECO:0000313" key="3">
    <source>
        <dbReference type="Proteomes" id="UP000825729"/>
    </source>
</evidence>
<accession>A0AAV7FAG9</accession>
<feature type="compositionally biased region" description="Polar residues" evidence="1">
    <location>
        <begin position="70"/>
        <end position="89"/>
    </location>
</feature>
<feature type="region of interest" description="Disordered" evidence="1">
    <location>
        <begin position="21"/>
        <end position="149"/>
    </location>
</feature>
<feature type="compositionally biased region" description="Polar residues" evidence="1">
    <location>
        <begin position="24"/>
        <end position="33"/>
    </location>
</feature>
<keyword evidence="3" id="KW-1185">Reference proteome</keyword>
<comment type="caution">
    <text evidence="2">The sequence shown here is derived from an EMBL/GenBank/DDBJ whole genome shotgun (WGS) entry which is preliminary data.</text>
</comment>
<name>A0AAV7FAG9_ARIFI</name>
<gene>
    <name evidence="2" type="ORF">H6P81_001733</name>
</gene>